<dbReference type="Proteomes" id="UP000799302">
    <property type="component" value="Unassembled WGS sequence"/>
</dbReference>
<dbReference type="OrthoDB" id="21418at2759"/>
<evidence type="ECO:0000313" key="3">
    <source>
        <dbReference type="Proteomes" id="UP000799302"/>
    </source>
</evidence>
<protein>
    <submittedName>
        <fullName evidence="2">Uncharacterized protein</fullName>
    </submittedName>
</protein>
<dbReference type="PANTHER" id="PTHR38645:SF1">
    <property type="entry name" value="YALI0F12243P"/>
    <property type="match status" value="1"/>
</dbReference>
<organism evidence="2 3">
    <name type="scientific">Microthyrium microscopicum</name>
    <dbReference type="NCBI Taxonomy" id="703497"/>
    <lineage>
        <taxon>Eukaryota</taxon>
        <taxon>Fungi</taxon>
        <taxon>Dikarya</taxon>
        <taxon>Ascomycota</taxon>
        <taxon>Pezizomycotina</taxon>
        <taxon>Dothideomycetes</taxon>
        <taxon>Dothideomycetes incertae sedis</taxon>
        <taxon>Microthyriales</taxon>
        <taxon>Microthyriaceae</taxon>
        <taxon>Microthyrium</taxon>
    </lineage>
</organism>
<accession>A0A6A6USF7</accession>
<feature type="compositionally biased region" description="Basic and acidic residues" evidence="1">
    <location>
        <begin position="102"/>
        <end position="111"/>
    </location>
</feature>
<feature type="region of interest" description="Disordered" evidence="1">
    <location>
        <begin position="216"/>
        <end position="261"/>
    </location>
</feature>
<evidence type="ECO:0000313" key="2">
    <source>
        <dbReference type="EMBL" id="KAF2674321.1"/>
    </source>
</evidence>
<feature type="compositionally biased region" description="Basic and acidic residues" evidence="1">
    <location>
        <begin position="249"/>
        <end position="261"/>
    </location>
</feature>
<reference evidence="2" key="1">
    <citation type="journal article" date="2020" name="Stud. Mycol.">
        <title>101 Dothideomycetes genomes: a test case for predicting lifestyles and emergence of pathogens.</title>
        <authorList>
            <person name="Haridas S."/>
            <person name="Albert R."/>
            <person name="Binder M."/>
            <person name="Bloem J."/>
            <person name="Labutti K."/>
            <person name="Salamov A."/>
            <person name="Andreopoulos B."/>
            <person name="Baker S."/>
            <person name="Barry K."/>
            <person name="Bills G."/>
            <person name="Bluhm B."/>
            <person name="Cannon C."/>
            <person name="Castanera R."/>
            <person name="Culley D."/>
            <person name="Daum C."/>
            <person name="Ezra D."/>
            <person name="Gonzalez J."/>
            <person name="Henrissat B."/>
            <person name="Kuo A."/>
            <person name="Liang C."/>
            <person name="Lipzen A."/>
            <person name="Lutzoni F."/>
            <person name="Magnuson J."/>
            <person name="Mondo S."/>
            <person name="Nolan M."/>
            <person name="Ohm R."/>
            <person name="Pangilinan J."/>
            <person name="Park H.-J."/>
            <person name="Ramirez L."/>
            <person name="Alfaro M."/>
            <person name="Sun H."/>
            <person name="Tritt A."/>
            <person name="Yoshinaga Y."/>
            <person name="Zwiers L.-H."/>
            <person name="Turgeon B."/>
            <person name="Goodwin S."/>
            <person name="Spatafora J."/>
            <person name="Crous P."/>
            <person name="Grigoriev I."/>
        </authorList>
    </citation>
    <scope>NUCLEOTIDE SEQUENCE</scope>
    <source>
        <strain evidence="2">CBS 115976</strain>
    </source>
</reference>
<name>A0A6A6USF7_9PEZI</name>
<dbReference type="EMBL" id="MU004230">
    <property type="protein sequence ID" value="KAF2674321.1"/>
    <property type="molecule type" value="Genomic_DNA"/>
</dbReference>
<feature type="region of interest" description="Disordered" evidence="1">
    <location>
        <begin position="90"/>
        <end position="159"/>
    </location>
</feature>
<proteinExistence type="predicted"/>
<gene>
    <name evidence="2" type="ORF">BT63DRAFT_7710</name>
</gene>
<sequence length="261" mass="28441">MDSMRGLRGSLPLASSRRNELLQPFRDTACALTTLYKDASAEVDRAYSTGAKEALEELLAEMDRENLGLQEGEGWRVRQLVMQLYQGLEGTEKSESGNNASVEKKAQEDVSPRGSSSPIPMPPITEPTTTREQQSRSLDTEPVDARQQSPPAPKSVASTSGSLIHPIFTFTAPHPTLPVVDNTHQNHLPPANTYSTSTPNREIPFMFEASTKLPAKPKVAGHLGPGAGAKRRHLPHSDHHSRASPPGRESAKRTRHNSSDT</sequence>
<keyword evidence="3" id="KW-1185">Reference proteome</keyword>
<evidence type="ECO:0000256" key="1">
    <source>
        <dbReference type="SAM" id="MobiDB-lite"/>
    </source>
</evidence>
<dbReference type="PANTHER" id="PTHR38645">
    <property type="entry name" value="CHROMOSOME 9, WHOLE GENOME SHOTGUN SEQUENCE"/>
    <property type="match status" value="1"/>
</dbReference>
<dbReference type="AlphaFoldDB" id="A0A6A6USF7"/>